<dbReference type="Pfam" id="PF13458">
    <property type="entry name" value="Peripla_BP_6"/>
    <property type="match status" value="1"/>
</dbReference>
<keyword evidence="3 5" id="KW-0732">Signal</keyword>
<dbReference type="EMBL" id="CP017703">
    <property type="protein sequence ID" value="ASS88963.1"/>
    <property type="molecule type" value="Genomic_DNA"/>
</dbReference>
<dbReference type="PANTHER" id="PTHR30483">
    <property type="entry name" value="LEUCINE-SPECIFIC-BINDING PROTEIN"/>
    <property type="match status" value="1"/>
</dbReference>
<name>A0A163XG29_9BACI</name>
<accession>A0A223E168</accession>
<accession>A0A163XG29</accession>
<evidence type="ECO:0000256" key="4">
    <source>
        <dbReference type="ARBA" id="ARBA00022970"/>
    </source>
</evidence>
<dbReference type="Proteomes" id="UP000214606">
    <property type="component" value="Chromosome"/>
</dbReference>
<organism evidence="7 8">
    <name type="scientific">Aeribacillus pallidus</name>
    <dbReference type="NCBI Taxonomy" id="33936"/>
    <lineage>
        <taxon>Bacteria</taxon>
        <taxon>Bacillati</taxon>
        <taxon>Bacillota</taxon>
        <taxon>Bacilli</taxon>
        <taxon>Bacillales</taxon>
        <taxon>Bacillaceae</taxon>
        <taxon>Aeribacillus</taxon>
    </lineage>
</organism>
<gene>
    <name evidence="7" type="ORF">AP3564_00640</name>
</gene>
<dbReference type="SUPFAM" id="SSF53822">
    <property type="entry name" value="Periplasmic binding protein-like I"/>
    <property type="match status" value="1"/>
</dbReference>
<dbReference type="PROSITE" id="PS51257">
    <property type="entry name" value="PROKAR_LIPOPROTEIN"/>
    <property type="match status" value="1"/>
</dbReference>
<evidence type="ECO:0000256" key="2">
    <source>
        <dbReference type="ARBA" id="ARBA00022448"/>
    </source>
</evidence>
<dbReference type="GO" id="GO:0006865">
    <property type="term" value="P:amino acid transport"/>
    <property type="evidence" value="ECO:0007669"/>
    <property type="project" value="UniProtKB-KW"/>
</dbReference>
<reference evidence="7 8" key="1">
    <citation type="submission" date="2016-10" db="EMBL/GenBank/DDBJ databases">
        <title>The whole genome sequencing and assembly of Aeribacillus pallidus KCTC3564 strain.</title>
        <authorList>
            <person name="Lee Y.-J."/>
            <person name="Park M.-K."/>
            <person name="Yi H."/>
            <person name="Bahn Y.-S."/>
            <person name="Kim J.F."/>
            <person name="Lee D.-W."/>
        </authorList>
    </citation>
    <scope>NUCLEOTIDE SEQUENCE [LARGE SCALE GENOMIC DNA]</scope>
    <source>
        <strain evidence="7 8">KCTC3564</strain>
    </source>
</reference>
<dbReference type="PANTHER" id="PTHR30483:SF38">
    <property type="entry name" value="BLR7848 PROTEIN"/>
    <property type="match status" value="1"/>
</dbReference>
<keyword evidence="2" id="KW-0813">Transport</keyword>
<feature type="signal peptide" evidence="5">
    <location>
        <begin position="1"/>
        <end position="18"/>
    </location>
</feature>
<proteinExistence type="inferred from homology"/>
<evidence type="ECO:0000259" key="6">
    <source>
        <dbReference type="Pfam" id="PF13458"/>
    </source>
</evidence>
<dbReference type="InterPro" id="IPR028082">
    <property type="entry name" value="Peripla_BP_I"/>
</dbReference>
<evidence type="ECO:0000256" key="5">
    <source>
        <dbReference type="SAM" id="SignalP"/>
    </source>
</evidence>
<dbReference type="CDD" id="cd06333">
    <property type="entry name" value="PBP1_ABC_RPA1789-like"/>
    <property type="match status" value="1"/>
</dbReference>
<evidence type="ECO:0000256" key="3">
    <source>
        <dbReference type="ARBA" id="ARBA00022729"/>
    </source>
</evidence>
<dbReference type="Gene3D" id="3.40.50.2300">
    <property type="match status" value="2"/>
</dbReference>
<comment type="similarity">
    <text evidence="1">Belongs to the leucine-binding protein family.</text>
</comment>
<dbReference type="InterPro" id="IPR028081">
    <property type="entry name" value="Leu-bd"/>
</dbReference>
<dbReference type="KEGG" id="apak:AP3564_00640"/>
<evidence type="ECO:0000313" key="8">
    <source>
        <dbReference type="Proteomes" id="UP000214606"/>
    </source>
</evidence>
<dbReference type="AlphaFoldDB" id="A0A163XG29"/>
<feature type="chain" id="PRO_5039275005" evidence="5">
    <location>
        <begin position="19"/>
        <end position="395"/>
    </location>
</feature>
<sequence length="395" mass="43140">MKKFVSLIILMLFLSMLAACGNSESAGGKNNDSGGSDVIKIGAIYSASGGGAPLGKSQMETVKMLVEQVNENDGIDGKKIELIAYDDKSDQNEAVLSMKKLIEQDKVLAVVGGTLSGNALAMVPLAEKSKTPFIASATSKQIVKPDDNSSRDWIFKTTQSDDVVIPKILAYLKEKNLTKIAWLNVANQYGTSAHEEFNRLKGEYGIEAVIEEEFEATVDDAKAMLTRVKKSNPQAIIVWGTAQESSVITKNLHQLGMKLPIIESQGIGTKEFIELTGEAAEGVIFPAGRLIVAEQLPDNDPQKETLIKYKEDFKAKFNYDANTFGGHTWDAFYLLVNAIEKAGTDKEKIREQLENTKNFVGISGIFNFSKDNHTGLDESSLVMVQIKDGKFVIAE</sequence>
<evidence type="ECO:0000313" key="7">
    <source>
        <dbReference type="EMBL" id="ASS88963.1"/>
    </source>
</evidence>
<dbReference type="InterPro" id="IPR051010">
    <property type="entry name" value="BCAA_transport"/>
</dbReference>
<protein>
    <submittedName>
        <fullName evidence="7">ABC transporter substrate-binding protein</fullName>
    </submittedName>
</protein>
<feature type="domain" description="Leucine-binding protein" evidence="6">
    <location>
        <begin position="39"/>
        <end position="389"/>
    </location>
</feature>
<dbReference type="PRINTS" id="PR00337">
    <property type="entry name" value="LEUILEVALBP"/>
</dbReference>
<dbReference type="InterPro" id="IPR000709">
    <property type="entry name" value="Leu_Ile_Val-bd"/>
</dbReference>
<dbReference type="RefSeq" id="WP_066252139.1">
    <property type="nucleotide sequence ID" value="NZ_CP017703.1"/>
</dbReference>
<keyword evidence="4" id="KW-0029">Amino-acid transport</keyword>
<evidence type="ECO:0000256" key="1">
    <source>
        <dbReference type="ARBA" id="ARBA00010062"/>
    </source>
</evidence>